<evidence type="ECO:0000313" key="3">
    <source>
        <dbReference type="Proteomes" id="UP000422764"/>
    </source>
</evidence>
<gene>
    <name evidence="2" type="ORF">GOM49_15060</name>
</gene>
<keyword evidence="3" id="KW-1185">Reference proteome</keyword>
<keyword evidence="1" id="KW-0472">Membrane</keyword>
<reference evidence="2 3" key="1">
    <citation type="submission" date="2019-12" db="EMBL/GenBank/DDBJ databases">
        <title>Genome sequenceing of Clostridium bovifaecis.</title>
        <authorList>
            <person name="Yao Y."/>
        </authorList>
    </citation>
    <scope>NUCLEOTIDE SEQUENCE [LARGE SCALE GENOMIC DNA]</scope>
    <source>
        <strain evidence="2 3">BXX</strain>
    </source>
</reference>
<name>A0A6I6F6Z6_9CLOT</name>
<protein>
    <submittedName>
        <fullName evidence="2">Uncharacterized protein</fullName>
    </submittedName>
</protein>
<evidence type="ECO:0000313" key="2">
    <source>
        <dbReference type="EMBL" id="QGU96237.1"/>
    </source>
</evidence>
<keyword evidence="1" id="KW-1133">Transmembrane helix</keyword>
<proteinExistence type="predicted"/>
<organism evidence="2 3">
    <name type="scientific">Clostridium bovifaecis</name>
    <dbReference type="NCBI Taxonomy" id="2184719"/>
    <lineage>
        <taxon>Bacteria</taxon>
        <taxon>Bacillati</taxon>
        <taxon>Bacillota</taxon>
        <taxon>Clostridia</taxon>
        <taxon>Eubacteriales</taxon>
        <taxon>Clostridiaceae</taxon>
        <taxon>Clostridium</taxon>
    </lineage>
</organism>
<evidence type="ECO:0000256" key="1">
    <source>
        <dbReference type="SAM" id="Phobius"/>
    </source>
</evidence>
<dbReference type="EMBL" id="CP046522">
    <property type="protein sequence ID" value="QGU96237.1"/>
    <property type="molecule type" value="Genomic_DNA"/>
</dbReference>
<feature type="transmembrane region" description="Helical" evidence="1">
    <location>
        <begin position="6"/>
        <end position="28"/>
    </location>
</feature>
<dbReference type="Proteomes" id="UP000422764">
    <property type="component" value="Chromosome"/>
</dbReference>
<dbReference type="AlphaFoldDB" id="A0A6I6F6Z6"/>
<keyword evidence="1" id="KW-0812">Transmembrane</keyword>
<sequence length="65" mass="7192">MSEKSQIIMMFCLTIISVIGIISAVICYSKGPVKFRLKAKSNSLTHNDGEFGIEVIKESEKNEGK</sequence>
<accession>A0A6I6F6Z6</accession>